<dbReference type="Gene3D" id="1.20.120.1750">
    <property type="match status" value="1"/>
</dbReference>
<evidence type="ECO:0000256" key="2">
    <source>
        <dbReference type="ARBA" id="ARBA00022679"/>
    </source>
</evidence>
<sequence>MNNWGLQREPPFEADDTTYISLSSADESDGGISLPSDNNFPEQDDTWVPDFDGEIPKEGVIGRLQKKQRVGGSSDTSLSQDSFSLGHVASQIPPMSKTDLIPSVEPADDETDPLLLQVLDTFPGISHKYVTDLITRHRDFLALDSGVSANGIDLAFYRDAVYEEILAQESYPKQDSENGKRKREESHSSENDWESDETHQTNARTYSEAAAAVLANEFPYIPIHYVKKILRQKKRLYHAYLTLQLDETLVEKQTNPYVKLKNRRNAGSSKRLESLPGIITREFNAAKEEAQKQLGDIQKKKEKEEAEKANEEEHTRIGNLIECQCCYSDVPANRCLPCDGIEIHFFCFTCIRRSADTQIGLMRYTLQCFDVSGCQAPFARSELREVLGSLIMDKLDSLEQEDEIQKAGLEGLEDCPFCSFKAVLPPVEEDREFRCENSSCKVTSCRLCKEKSHIPRTCEEFRKDKGLSKRHQVEEAMSKALIRNCPKCQVQIVKDFGCNKMTCTKCHTFMCYICQKDITQDSYRHFKPGGCPQDDMRTQDSDIQKAERTAIDKILAENPEITEEQLRVGHVKPKRSQRRYTARAPMYPADYFLHPPGLPDIFGLYHGQIAQNVAQNAAQLGQYGQPGQEGMVGRRAAPAFAINQEGGQVGNPSPQHTRGTQYEPFQDLYQGLYLQPNAAVHAPVPVHGRENPPLARFDGRNPQNAGLFQLEPLQRQLEDHGPLAPRYMYDFF</sequence>
<comment type="pathway">
    <text evidence="1">Protein modification; protein ubiquitination.</text>
</comment>
<keyword evidence="4" id="KW-0677">Repeat</keyword>
<feature type="coiled-coil region" evidence="8">
    <location>
        <begin position="280"/>
        <end position="314"/>
    </location>
</feature>
<protein>
    <recommendedName>
        <fullName evidence="10">RING-type domain-containing protein</fullName>
    </recommendedName>
</protein>
<evidence type="ECO:0000256" key="6">
    <source>
        <dbReference type="ARBA" id="ARBA00022786"/>
    </source>
</evidence>
<reference evidence="12" key="1">
    <citation type="journal article" date="2017" name="Genome Biol.">
        <title>Comparative genomics reveals high biological diversity and specific adaptations in the industrially and medically important fungal genus Aspergillus.</title>
        <authorList>
            <person name="de Vries R.P."/>
            <person name="Riley R."/>
            <person name="Wiebenga A."/>
            <person name="Aguilar-Osorio G."/>
            <person name="Amillis S."/>
            <person name="Uchima C.A."/>
            <person name="Anderluh G."/>
            <person name="Asadollahi M."/>
            <person name="Askin M."/>
            <person name="Barry K."/>
            <person name="Battaglia E."/>
            <person name="Bayram O."/>
            <person name="Benocci T."/>
            <person name="Braus-Stromeyer S.A."/>
            <person name="Caldana C."/>
            <person name="Canovas D."/>
            <person name="Cerqueira G.C."/>
            <person name="Chen F."/>
            <person name="Chen W."/>
            <person name="Choi C."/>
            <person name="Clum A."/>
            <person name="Dos Santos R.A."/>
            <person name="Damasio A.R."/>
            <person name="Diallinas G."/>
            <person name="Emri T."/>
            <person name="Fekete E."/>
            <person name="Flipphi M."/>
            <person name="Freyberg S."/>
            <person name="Gallo A."/>
            <person name="Gournas C."/>
            <person name="Habgood R."/>
            <person name="Hainaut M."/>
            <person name="Harispe M.L."/>
            <person name="Henrissat B."/>
            <person name="Hilden K.S."/>
            <person name="Hope R."/>
            <person name="Hossain A."/>
            <person name="Karabika E."/>
            <person name="Karaffa L."/>
            <person name="Karanyi Z."/>
            <person name="Krasevec N."/>
            <person name="Kuo A."/>
            <person name="Kusch H."/>
            <person name="LaButti K."/>
            <person name="Lagendijk E.L."/>
            <person name="Lapidus A."/>
            <person name="Levasseur A."/>
            <person name="Lindquist E."/>
            <person name="Lipzen A."/>
            <person name="Logrieco A.F."/>
            <person name="MacCabe A."/>
            <person name="Maekelae M.R."/>
            <person name="Malavazi I."/>
            <person name="Melin P."/>
            <person name="Meyer V."/>
            <person name="Mielnichuk N."/>
            <person name="Miskei M."/>
            <person name="Molnar A.P."/>
            <person name="Mule G."/>
            <person name="Ngan C.Y."/>
            <person name="Orejas M."/>
            <person name="Orosz E."/>
            <person name="Ouedraogo J.P."/>
            <person name="Overkamp K.M."/>
            <person name="Park H.-S."/>
            <person name="Perrone G."/>
            <person name="Piumi F."/>
            <person name="Punt P.J."/>
            <person name="Ram A.F."/>
            <person name="Ramon A."/>
            <person name="Rauscher S."/>
            <person name="Record E."/>
            <person name="Riano-Pachon D.M."/>
            <person name="Robert V."/>
            <person name="Roehrig J."/>
            <person name="Ruller R."/>
            <person name="Salamov A."/>
            <person name="Salih N.S."/>
            <person name="Samson R.A."/>
            <person name="Sandor E."/>
            <person name="Sanguinetti M."/>
            <person name="Schuetze T."/>
            <person name="Sepcic K."/>
            <person name="Shelest E."/>
            <person name="Sherlock G."/>
            <person name="Sophianopoulou V."/>
            <person name="Squina F.M."/>
            <person name="Sun H."/>
            <person name="Susca A."/>
            <person name="Todd R.B."/>
            <person name="Tsang A."/>
            <person name="Unkles S.E."/>
            <person name="van de Wiele N."/>
            <person name="van Rossen-Uffink D."/>
            <person name="Oliveira J.V."/>
            <person name="Vesth T.C."/>
            <person name="Visser J."/>
            <person name="Yu J.-H."/>
            <person name="Zhou M."/>
            <person name="Andersen M.R."/>
            <person name="Archer D.B."/>
            <person name="Baker S.E."/>
            <person name="Benoit I."/>
            <person name="Brakhage A.A."/>
            <person name="Braus G.H."/>
            <person name="Fischer R."/>
            <person name="Frisvad J.C."/>
            <person name="Goldman G.H."/>
            <person name="Houbraken J."/>
            <person name="Oakley B."/>
            <person name="Pocsi I."/>
            <person name="Scazzocchio C."/>
            <person name="Seiboth B."/>
            <person name="vanKuyk P.A."/>
            <person name="Wortman J."/>
            <person name="Dyer P.S."/>
            <person name="Grigoriev I.V."/>
        </authorList>
    </citation>
    <scope>NUCLEOTIDE SEQUENCE [LARGE SCALE GENOMIC DNA]</scope>
    <source>
        <strain evidence="12">CBS 593.65</strain>
    </source>
</reference>
<gene>
    <name evidence="11" type="ORF">ASPSYDRAFT_139568</name>
</gene>
<dbReference type="RefSeq" id="XP_040708817.1">
    <property type="nucleotide sequence ID" value="XM_040840964.1"/>
</dbReference>
<dbReference type="InterPro" id="IPR051628">
    <property type="entry name" value="LUBAC_E3_Ligases"/>
</dbReference>
<organism evidence="11 12">
    <name type="scientific">Aspergillus sydowii CBS 593.65</name>
    <dbReference type="NCBI Taxonomy" id="1036612"/>
    <lineage>
        <taxon>Eukaryota</taxon>
        <taxon>Fungi</taxon>
        <taxon>Dikarya</taxon>
        <taxon>Ascomycota</taxon>
        <taxon>Pezizomycotina</taxon>
        <taxon>Eurotiomycetes</taxon>
        <taxon>Eurotiomycetidae</taxon>
        <taxon>Eurotiales</taxon>
        <taxon>Aspergillaceae</taxon>
        <taxon>Aspergillus</taxon>
        <taxon>Aspergillus subgen. Nidulantes</taxon>
    </lineage>
</organism>
<dbReference type="PANTHER" id="PTHR22770">
    <property type="entry name" value="UBIQUITIN CONJUGATING ENZYME 7 INTERACTING PROTEIN-RELATED"/>
    <property type="match status" value="1"/>
</dbReference>
<feature type="compositionally biased region" description="Acidic residues" evidence="9">
    <location>
        <begin position="42"/>
        <end position="52"/>
    </location>
</feature>
<dbReference type="InterPro" id="IPR047544">
    <property type="entry name" value="RING-HC_RBR_RNF216"/>
</dbReference>
<dbReference type="GO" id="GO:0008270">
    <property type="term" value="F:zinc ion binding"/>
    <property type="evidence" value="ECO:0007669"/>
    <property type="project" value="UniProtKB-KW"/>
</dbReference>
<evidence type="ECO:0000313" key="12">
    <source>
        <dbReference type="Proteomes" id="UP000184356"/>
    </source>
</evidence>
<dbReference type="GeneID" id="63757037"/>
<evidence type="ECO:0000256" key="7">
    <source>
        <dbReference type="ARBA" id="ARBA00022833"/>
    </source>
</evidence>
<proteinExistence type="predicted"/>
<dbReference type="OrthoDB" id="10009520at2759"/>
<dbReference type="VEuPathDB" id="FungiDB:ASPSYDRAFT_139568"/>
<evidence type="ECO:0000256" key="1">
    <source>
        <dbReference type="ARBA" id="ARBA00004906"/>
    </source>
</evidence>
<feature type="region of interest" description="Disordered" evidence="9">
    <location>
        <begin position="1"/>
        <end position="52"/>
    </location>
</feature>
<dbReference type="PANTHER" id="PTHR22770:SF47">
    <property type="entry name" value="E3 UBIQUITIN-PROTEIN LIGASE RNF216"/>
    <property type="match status" value="1"/>
</dbReference>
<feature type="domain" description="RING-type" evidence="10">
    <location>
        <begin position="319"/>
        <end position="535"/>
    </location>
</feature>
<keyword evidence="12" id="KW-1185">Reference proteome</keyword>
<dbReference type="CDD" id="cd20339">
    <property type="entry name" value="BRcat_RBR_RNF216"/>
    <property type="match status" value="1"/>
</dbReference>
<name>A0A1L9U008_9EURO</name>
<dbReference type="STRING" id="1036612.A0A1L9U008"/>
<dbReference type="EMBL" id="KV878582">
    <property type="protein sequence ID" value="OJJ65011.1"/>
    <property type="molecule type" value="Genomic_DNA"/>
</dbReference>
<feature type="compositionally biased region" description="Basic and acidic residues" evidence="9">
    <location>
        <begin position="172"/>
        <end position="190"/>
    </location>
</feature>
<dbReference type="SUPFAM" id="SSF57850">
    <property type="entry name" value="RING/U-box"/>
    <property type="match status" value="1"/>
</dbReference>
<dbReference type="Pfam" id="PF26200">
    <property type="entry name" value="Rcat_RNF216"/>
    <property type="match status" value="1"/>
</dbReference>
<dbReference type="PROSITE" id="PS51873">
    <property type="entry name" value="TRIAD"/>
    <property type="match status" value="1"/>
</dbReference>
<dbReference type="InterPro" id="IPR047545">
    <property type="entry name" value="BRcat_RBR_RNF216"/>
</dbReference>
<dbReference type="CDD" id="cd16630">
    <property type="entry name" value="RING-HC_RBR_RNF216"/>
    <property type="match status" value="1"/>
</dbReference>
<keyword evidence="5" id="KW-0863">Zinc-finger</keyword>
<feature type="region of interest" description="Disordered" evidence="9">
    <location>
        <begin position="171"/>
        <end position="201"/>
    </location>
</feature>
<dbReference type="AlphaFoldDB" id="A0A1L9U008"/>
<evidence type="ECO:0000313" key="11">
    <source>
        <dbReference type="EMBL" id="OJJ65011.1"/>
    </source>
</evidence>
<evidence type="ECO:0000256" key="3">
    <source>
        <dbReference type="ARBA" id="ARBA00022723"/>
    </source>
</evidence>
<evidence type="ECO:0000256" key="8">
    <source>
        <dbReference type="SAM" id="Coils"/>
    </source>
</evidence>
<evidence type="ECO:0000256" key="9">
    <source>
        <dbReference type="SAM" id="MobiDB-lite"/>
    </source>
</evidence>
<keyword evidence="8" id="KW-0175">Coiled coil</keyword>
<keyword evidence="6" id="KW-0833">Ubl conjugation pathway</keyword>
<evidence type="ECO:0000256" key="5">
    <source>
        <dbReference type="ARBA" id="ARBA00022771"/>
    </source>
</evidence>
<keyword evidence="7" id="KW-0862">Zinc</keyword>
<dbReference type="CDD" id="cd20353">
    <property type="entry name" value="Rcat_RBR_RNF216"/>
    <property type="match status" value="1"/>
</dbReference>
<dbReference type="Proteomes" id="UP000184356">
    <property type="component" value="Unassembled WGS sequence"/>
</dbReference>
<keyword evidence="2" id="KW-0808">Transferase</keyword>
<evidence type="ECO:0000256" key="4">
    <source>
        <dbReference type="ARBA" id="ARBA00022737"/>
    </source>
</evidence>
<keyword evidence="3" id="KW-0479">Metal-binding</keyword>
<dbReference type="Pfam" id="PF26191">
    <property type="entry name" value="RING-HC_RBR_RNF216"/>
    <property type="match status" value="1"/>
</dbReference>
<dbReference type="InterPro" id="IPR044066">
    <property type="entry name" value="TRIAD_supradom"/>
</dbReference>
<dbReference type="GO" id="GO:0016740">
    <property type="term" value="F:transferase activity"/>
    <property type="evidence" value="ECO:0007669"/>
    <property type="project" value="UniProtKB-KW"/>
</dbReference>
<accession>A0A1L9U008</accession>
<dbReference type="InterPro" id="IPR047546">
    <property type="entry name" value="Rcat_RBR_RNF216"/>
</dbReference>
<evidence type="ECO:0000259" key="10">
    <source>
        <dbReference type="PROSITE" id="PS51873"/>
    </source>
</evidence>